<dbReference type="InterPro" id="IPR025364">
    <property type="entry name" value="DUF4268"/>
</dbReference>
<dbReference type="OrthoDB" id="570199at2"/>
<accession>A0A3E1KEQ0</accession>
<organism evidence="2 3">
    <name type="scientific">Xanthomonas nasturtii</name>
    <dbReference type="NCBI Taxonomy" id="1843581"/>
    <lineage>
        <taxon>Bacteria</taxon>
        <taxon>Pseudomonadati</taxon>
        <taxon>Pseudomonadota</taxon>
        <taxon>Gammaproteobacteria</taxon>
        <taxon>Lysobacterales</taxon>
        <taxon>Lysobacteraceae</taxon>
        <taxon>Xanthomonas</taxon>
    </lineage>
</organism>
<dbReference type="Pfam" id="PF14088">
    <property type="entry name" value="DUF4268"/>
    <property type="match status" value="1"/>
</dbReference>
<dbReference type="EMBL" id="QUZM01000055">
    <property type="protein sequence ID" value="RFF37082.1"/>
    <property type="molecule type" value="Genomic_DNA"/>
</dbReference>
<gene>
    <name evidence="2" type="ORF">DZD52_18525</name>
</gene>
<evidence type="ECO:0000259" key="1">
    <source>
        <dbReference type="Pfam" id="PF14088"/>
    </source>
</evidence>
<dbReference type="Proteomes" id="UP000259570">
    <property type="component" value="Unassembled WGS sequence"/>
</dbReference>
<proteinExistence type="predicted"/>
<protein>
    <submittedName>
        <fullName evidence="2">DUF4268 domain-containing protein</fullName>
    </submittedName>
</protein>
<evidence type="ECO:0000313" key="2">
    <source>
        <dbReference type="EMBL" id="RFF37082.1"/>
    </source>
</evidence>
<name>A0A3E1KEQ0_9XANT</name>
<evidence type="ECO:0000313" key="3">
    <source>
        <dbReference type="Proteomes" id="UP000259570"/>
    </source>
</evidence>
<reference evidence="2 3" key="1">
    <citation type="submission" date="2018-08" db="EMBL/GenBank/DDBJ databases">
        <title>Genome sequencing of X. nasturtii WHRI 8984.</title>
        <authorList>
            <person name="Studholme D.J."/>
            <person name="Mchugh J."/>
            <person name="Vicente J."/>
        </authorList>
    </citation>
    <scope>NUCLEOTIDE SEQUENCE [LARGE SCALE GENOMIC DNA]</scope>
    <source>
        <strain evidence="2 3">WHRI 8984</strain>
    </source>
</reference>
<dbReference type="AlphaFoldDB" id="A0A3E1KEQ0"/>
<feature type="domain" description="DUF4268" evidence="1">
    <location>
        <begin position="45"/>
        <end position="132"/>
    </location>
</feature>
<comment type="caution">
    <text evidence="2">The sequence shown here is derived from an EMBL/GenBank/DDBJ whole genome shotgun (WGS) entry which is preliminary data.</text>
</comment>
<sequence length="139" mass="16038">MADALDRLFACLVAGDGRGILEPGAPVAADLWCLKGVFQGRLRTGGKVRVEIYIDCGDKLKNEQLFDRVFSEKNKIQTQIAQDLRWERLDNRRACRVAVYRDGDIDAETEILNEIRQWTIQWLLKFKEVFPPFIQRALL</sequence>